<dbReference type="Gene3D" id="3.30.565.10">
    <property type="entry name" value="Histidine kinase-like ATPase, C-terminal domain"/>
    <property type="match status" value="1"/>
</dbReference>
<evidence type="ECO:0000256" key="2">
    <source>
        <dbReference type="ARBA" id="ARBA00012438"/>
    </source>
</evidence>
<feature type="domain" description="Signal transduction histidine kinase subgroup 3 dimerisation and phosphoacceptor" evidence="11">
    <location>
        <begin position="182"/>
        <end position="253"/>
    </location>
</feature>
<protein>
    <recommendedName>
        <fullName evidence="2">histidine kinase</fullName>
        <ecNumber evidence="2">2.7.13.3</ecNumber>
    </recommendedName>
</protein>
<keyword evidence="9" id="KW-0812">Transmembrane</keyword>
<feature type="transmembrane region" description="Helical" evidence="9">
    <location>
        <begin position="17"/>
        <end position="38"/>
    </location>
</feature>
<dbReference type="InterPro" id="IPR055558">
    <property type="entry name" value="DUF7134"/>
</dbReference>
<dbReference type="Gene3D" id="1.20.5.1930">
    <property type="match status" value="1"/>
</dbReference>
<dbReference type="InterPro" id="IPR011712">
    <property type="entry name" value="Sig_transdc_His_kin_sub3_dim/P"/>
</dbReference>
<feature type="domain" description="Histidine kinase/HSP90-like ATPase" evidence="10">
    <location>
        <begin position="297"/>
        <end position="384"/>
    </location>
</feature>
<dbReference type="CDD" id="cd16917">
    <property type="entry name" value="HATPase_UhpB-NarQ-NarX-like"/>
    <property type="match status" value="1"/>
</dbReference>
<dbReference type="Pfam" id="PF07730">
    <property type="entry name" value="HisKA_3"/>
    <property type="match status" value="1"/>
</dbReference>
<dbReference type="EC" id="2.7.13.3" evidence="2"/>
<feature type="transmembrane region" description="Helical" evidence="9">
    <location>
        <begin position="142"/>
        <end position="160"/>
    </location>
</feature>
<proteinExistence type="predicted"/>
<keyword evidence="4" id="KW-0808">Transferase</keyword>
<evidence type="ECO:0000256" key="7">
    <source>
        <dbReference type="ARBA" id="ARBA00022840"/>
    </source>
</evidence>
<dbReference type="InterPro" id="IPR050482">
    <property type="entry name" value="Sensor_HK_TwoCompSys"/>
</dbReference>
<gene>
    <name evidence="13" type="ORF">JOM49_003279</name>
</gene>
<evidence type="ECO:0000256" key="6">
    <source>
        <dbReference type="ARBA" id="ARBA00022777"/>
    </source>
</evidence>
<accession>A0ABS4PR11</accession>
<keyword evidence="14" id="KW-1185">Reference proteome</keyword>
<sequence>MDDPHSFVARRLSRTQLLVADGSVAAVYTVVLALFVVYGNAGAHLPLWVRLVVVAGIGLPGAVRRVWPVPVFCVVFAATAIAVFAGVVREPFAAAAFALYLVARTQPSRRLPGIAIGVVGVSPLLVEAVVGSPGWWQSDFDVLLAGGALMACAWTIGRAVRERRAHAARTTFELSGRAVAEERLRIARELHDIVAHSMGVIAVKAGVARHLLREEAAVTGPVAEARDALRVIENTSKTSLDEMRRMLGILRSDVEPAEVGPAPGLDGLPALAEQAAVVGVAVELETRGVGRLPESVQLSVYRIVQEALTNVAKHAAPAPCRVTVTGTGREVRIEVVDEGDGAGRTGAGGHGLIGMRERVALYGGEFDAGRRPGGGFRVAARLPFVPERGTGRESW</sequence>
<keyword evidence="9" id="KW-1133">Transmembrane helix</keyword>
<evidence type="ECO:0000256" key="3">
    <source>
        <dbReference type="ARBA" id="ARBA00022553"/>
    </source>
</evidence>
<feature type="transmembrane region" description="Helical" evidence="9">
    <location>
        <begin position="114"/>
        <end position="136"/>
    </location>
</feature>
<feature type="transmembrane region" description="Helical" evidence="9">
    <location>
        <begin position="69"/>
        <end position="102"/>
    </location>
</feature>
<evidence type="ECO:0000256" key="9">
    <source>
        <dbReference type="SAM" id="Phobius"/>
    </source>
</evidence>
<evidence type="ECO:0000313" key="14">
    <source>
        <dbReference type="Proteomes" id="UP000741013"/>
    </source>
</evidence>
<keyword evidence="6 13" id="KW-0418">Kinase</keyword>
<keyword evidence="3" id="KW-0597">Phosphoprotein</keyword>
<dbReference type="GO" id="GO:0016301">
    <property type="term" value="F:kinase activity"/>
    <property type="evidence" value="ECO:0007669"/>
    <property type="project" value="UniProtKB-KW"/>
</dbReference>
<evidence type="ECO:0000256" key="8">
    <source>
        <dbReference type="ARBA" id="ARBA00023012"/>
    </source>
</evidence>
<evidence type="ECO:0000259" key="11">
    <source>
        <dbReference type="Pfam" id="PF07730"/>
    </source>
</evidence>
<dbReference type="Proteomes" id="UP000741013">
    <property type="component" value="Unassembled WGS sequence"/>
</dbReference>
<dbReference type="PANTHER" id="PTHR24421">
    <property type="entry name" value="NITRATE/NITRITE SENSOR PROTEIN NARX-RELATED"/>
    <property type="match status" value="1"/>
</dbReference>
<evidence type="ECO:0000256" key="5">
    <source>
        <dbReference type="ARBA" id="ARBA00022741"/>
    </source>
</evidence>
<evidence type="ECO:0000256" key="4">
    <source>
        <dbReference type="ARBA" id="ARBA00022679"/>
    </source>
</evidence>
<evidence type="ECO:0000256" key="1">
    <source>
        <dbReference type="ARBA" id="ARBA00000085"/>
    </source>
</evidence>
<dbReference type="Pfam" id="PF02518">
    <property type="entry name" value="HATPase_c"/>
    <property type="match status" value="1"/>
</dbReference>
<dbReference type="PANTHER" id="PTHR24421:SF10">
    <property type="entry name" value="NITRATE_NITRITE SENSOR PROTEIN NARQ"/>
    <property type="match status" value="1"/>
</dbReference>
<keyword evidence="8" id="KW-0902">Two-component regulatory system</keyword>
<organism evidence="13 14">
    <name type="scientific">Amycolatopsis magusensis</name>
    <dbReference type="NCBI Taxonomy" id="882444"/>
    <lineage>
        <taxon>Bacteria</taxon>
        <taxon>Bacillati</taxon>
        <taxon>Actinomycetota</taxon>
        <taxon>Actinomycetes</taxon>
        <taxon>Pseudonocardiales</taxon>
        <taxon>Pseudonocardiaceae</taxon>
        <taxon>Amycolatopsis</taxon>
    </lineage>
</organism>
<evidence type="ECO:0000313" key="13">
    <source>
        <dbReference type="EMBL" id="MBP2181753.1"/>
    </source>
</evidence>
<dbReference type="Pfam" id="PF23539">
    <property type="entry name" value="DUF7134"/>
    <property type="match status" value="1"/>
</dbReference>
<name>A0ABS4PR11_9PSEU</name>
<keyword evidence="7" id="KW-0067">ATP-binding</keyword>
<dbReference type="InterPro" id="IPR036890">
    <property type="entry name" value="HATPase_C_sf"/>
</dbReference>
<evidence type="ECO:0000259" key="10">
    <source>
        <dbReference type="Pfam" id="PF02518"/>
    </source>
</evidence>
<evidence type="ECO:0000259" key="12">
    <source>
        <dbReference type="Pfam" id="PF23539"/>
    </source>
</evidence>
<feature type="domain" description="DUF7134" evidence="12">
    <location>
        <begin position="12"/>
        <end position="164"/>
    </location>
</feature>
<reference evidence="13 14" key="1">
    <citation type="submission" date="2021-03" db="EMBL/GenBank/DDBJ databases">
        <title>Sequencing the genomes of 1000 actinobacteria strains.</title>
        <authorList>
            <person name="Klenk H.-P."/>
        </authorList>
    </citation>
    <scope>NUCLEOTIDE SEQUENCE [LARGE SCALE GENOMIC DNA]</scope>
    <source>
        <strain evidence="13 14">DSM 45510</strain>
    </source>
</reference>
<keyword evidence="5" id="KW-0547">Nucleotide-binding</keyword>
<keyword evidence="9" id="KW-0472">Membrane</keyword>
<dbReference type="EMBL" id="JAGGMS010000001">
    <property type="protein sequence ID" value="MBP2181753.1"/>
    <property type="molecule type" value="Genomic_DNA"/>
</dbReference>
<dbReference type="SUPFAM" id="SSF55874">
    <property type="entry name" value="ATPase domain of HSP90 chaperone/DNA topoisomerase II/histidine kinase"/>
    <property type="match status" value="1"/>
</dbReference>
<dbReference type="RefSeq" id="WP_209665132.1">
    <property type="nucleotide sequence ID" value="NZ_JAGGMS010000001.1"/>
</dbReference>
<dbReference type="InterPro" id="IPR003594">
    <property type="entry name" value="HATPase_dom"/>
</dbReference>
<comment type="catalytic activity">
    <reaction evidence="1">
        <text>ATP + protein L-histidine = ADP + protein N-phospho-L-histidine.</text>
        <dbReference type="EC" id="2.7.13.3"/>
    </reaction>
</comment>
<comment type="caution">
    <text evidence="13">The sequence shown here is derived from an EMBL/GenBank/DDBJ whole genome shotgun (WGS) entry which is preliminary data.</text>
</comment>